<dbReference type="GO" id="GO:0005634">
    <property type="term" value="C:nucleus"/>
    <property type="evidence" value="ECO:0007669"/>
    <property type="project" value="TreeGrafter"/>
</dbReference>
<keyword evidence="1" id="KW-0540">Nuclease</keyword>
<dbReference type="InterPro" id="IPR051132">
    <property type="entry name" value="3-5_Exonuclease_domain"/>
</dbReference>
<reference evidence="3" key="2">
    <citation type="submission" date="2020-07" db="EMBL/GenBank/DDBJ databases">
        <authorList>
            <person name="Vera ALvarez R."/>
            <person name="Arias-Moreno D.M."/>
            <person name="Jimenez-Jacinto V."/>
            <person name="Jimenez-Bremont J.F."/>
            <person name="Swaminathan K."/>
            <person name="Moose S.P."/>
            <person name="Guerrero-Gonzalez M.L."/>
            <person name="Marino-Ramirez L."/>
            <person name="Landsman D."/>
            <person name="Rodriguez-Kessler M."/>
            <person name="Delgado-Sanchez P."/>
        </authorList>
    </citation>
    <scope>NUCLEOTIDE SEQUENCE</scope>
    <source>
        <tissue evidence="3">Cladode</tissue>
    </source>
</reference>
<dbReference type="GO" id="GO:0003676">
    <property type="term" value="F:nucleic acid binding"/>
    <property type="evidence" value="ECO:0007669"/>
    <property type="project" value="InterPro"/>
</dbReference>
<evidence type="ECO:0000256" key="1">
    <source>
        <dbReference type="ARBA" id="ARBA00022722"/>
    </source>
</evidence>
<dbReference type="PANTHER" id="PTHR13620">
    <property type="entry name" value="3-5 EXONUCLEASE"/>
    <property type="match status" value="1"/>
</dbReference>
<dbReference type="InterPro" id="IPR036397">
    <property type="entry name" value="RNaseH_sf"/>
</dbReference>
<name>A0A7C9DAH5_OPUST</name>
<dbReference type="InterPro" id="IPR012337">
    <property type="entry name" value="RNaseH-like_sf"/>
</dbReference>
<dbReference type="GO" id="GO:0008408">
    <property type="term" value="F:3'-5' exonuclease activity"/>
    <property type="evidence" value="ECO:0007669"/>
    <property type="project" value="TreeGrafter"/>
</dbReference>
<dbReference type="AlphaFoldDB" id="A0A7C9DAH5"/>
<evidence type="ECO:0000256" key="2">
    <source>
        <dbReference type="ARBA" id="ARBA00022801"/>
    </source>
</evidence>
<keyword evidence="2" id="KW-0378">Hydrolase</keyword>
<organism evidence="3">
    <name type="scientific">Opuntia streptacantha</name>
    <name type="common">Prickly pear cactus</name>
    <name type="synonym">Opuntia cardona</name>
    <dbReference type="NCBI Taxonomy" id="393608"/>
    <lineage>
        <taxon>Eukaryota</taxon>
        <taxon>Viridiplantae</taxon>
        <taxon>Streptophyta</taxon>
        <taxon>Embryophyta</taxon>
        <taxon>Tracheophyta</taxon>
        <taxon>Spermatophyta</taxon>
        <taxon>Magnoliopsida</taxon>
        <taxon>eudicotyledons</taxon>
        <taxon>Gunneridae</taxon>
        <taxon>Pentapetalae</taxon>
        <taxon>Caryophyllales</taxon>
        <taxon>Cactineae</taxon>
        <taxon>Cactaceae</taxon>
        <taxon>Opuntioideae</taxon>
        <taxon>Opuntia</taxon>
    </lineage>
</organism>
<accession>A0A7C9DAH5</accession>
<sequence length="263" mass="29072">MHWAQETKNDQTEVTTPAPFHPFFSSPSSIFLVLCINRENMSITHKISIDGREVKTTVISTATELDGCLKDFLSAITQKPSNVKSVVGLGIETSFGGSHNEAGSKVTERVAILKLCHYTTCLIIQLHLVSSAPCSLLGFFQRPELSFVGVGIRDSFKALEKEYGIKCRNAVDLGQLAATTEKNDLLRVYGLLDLTDKICDFAHHDKDMVDSFNEAALSDWGVTALSKQQIEAAAWTCFLCFCIGNRLFGGYLPDNFLSKFFNE</sequence>
<dbReference type="EMBL" id="GISG01087738">
    <property type="protein sequence ID" value="MBA4633668.1"/>
    <property type="molecule type" value="Transcribed_RNA"/>
</dbReference>
<proteinExistence type="predicted"/>
<evidence type="ECO:0008006" key="4">
    <source>
        <dbReference type="Google" id="ProtNLM"/>
    </source>
</evidence>
<reference evidence="3" key="1">
    <citation type="journal article" date="2013" name="J. Plant Res.">
        <title>Effect of fungi and light on seed germination of three Opuntia species from semiarid lands of central Mexico.</title>
        <authorList>
            <person name="Delgado-Sanchez P."/>
            <person name="Jimenez-Bremont J.F."/>
            <person name="Guerrero-Gonzalez Mde L."/>
            <person name="Flores J."/>
        </authorList>
    </citation>
    <scope>NUCLEOTIDE SEQUENCE</scope>
    <source>
        <tissue evidence="3">Cladode</tissue>
    </source>
</reference>
<dbReference type="SUPFAM" id="SSF53098">
    <property type="entry name" value="Ribonuclease H-like"/>
    <property type="match status" value="1"/>
</dbReference>
<dbReference type="PANTHER" id="PTHR13620:SF105">
    <property type="entry name" value="OS01G0737700 PROTEIN"/>
    <property type="match status" value="1"/>
</dbReference>
<dbReference type="GO" id="GO:0005737">
    <property type="term" value="C:cytoplasm"/>
    <property type="evidence" value="ECO:0007669"/>
    <property type="project" value="TreeGrafter"/>
</dbReference>
<protein>
    <recommendedName>
        <fullName evidence="4">3'-5' exonuclease domain-containing protein</fullName>
    </recommendedName>
</protein>
<dbReference type="Gene3D" id="3.30.420.10">
    <property type="entry name" value="Ribonuclease H-like superfamily/Ribonuclease H"/>
    <property type="match status" value="1"/>
</dbReference>
<evidence type="ECO:0000313" key="3">
    <source>
        <dbReference type="EMBL" id="MBA4633668.1"/>
    </source>
</evidence>